<comment type="caution">
    <text evidence="1">The sequence shown here is derived from an EMBL/GenBank/DDBJ whole genome shotgun (WGS) entry which is preliminary data.</text>
</comment>
<name>A0A0F9EZN9_9ZZZZ</name>
<sequence>MPPLEEKELDTIIESIYSKEEATGDIPEQIEE</sequence>
<gene>
    <name evidence="1" type="ORF">LCGC14_2305240</name>
</gene>
<accession>A0A0F9EZN9</accession>
<reference evidence="1" key="1">
    <citation type="journal article" date="2015" name="Nature">
        <title>Complex archaea that bridge the gap between prokaryotes and eukaryotes.</title>
        <authorList>
            <person name="Spang A."/>
            <person name="Saw J.H."/>
            <person name="Jorgensen S.L."/>
            <person name="Zaremba-Niedzwiedzka K."/>
            <person name="Martijn J."/>
            <person name="Lind A.E."/>
            <person name="van Eijk R."/>
            <person name="Schleper C."/>
            <person name="Guy L."/>
            <person name="Ettema T.J."/>
        </authorList>
    </citation>
    <scope>NUCLEOTIDE SEQUENCE</scope>
</reference>
<dbReference type="AlphaFoldDB" id="A0A0F9EZN9"/>
<proteinExistence type="predicted"/>
<feature type="non-terminal residue" evidence="1">
    <location>
        <position position="32"/>
    </location>
</feature>
<organism evidence="1">
    <name type="scientific">marine sediment metagenome</name>
    <dbReference type="NCBI Taxonomy" id="412755"/>
    <lineage>
        <taxon>unclassified sequences</taxon>
        <taxon>metagenomes</taxon>
        <taxon>ecological metagenomes</taxon>
    </lineage>
</organism>
<protein>
    <submittedName>
        <fullName evidence="1">Uncharacterized protein</fullName>
    </submittedName>
</protein>
<evidence type="ECO:0000313" key="1">
    <source>
        <dbReference type="EMBL" id="KKL50460.1"/>
    </source>
</evidence>
<dbReference type="EMBL" id="LAZR01032588">
    <property type="protein sequence ID" value="KKL50460.1"/>
    <property type="molecule type" value="Genomic_DNA"/>
</dbReference>